<comment type="caution">
    <text evidence="2">The sequence shown here is derived from an EMBL/GenBank/DDBJ whole genome shotgun (WGS) entry which is preliminary data.</text>
</comment>
<evidence type="ECO:0000256" key="1">
    <source>
        <dbReference type="SAM" id="Phobius"/>
    </source>
</evidence>
<keyword evidence="3" id="KW-1185">Reference proteome</keyword>
<gene>
    <name evidence="2" type="ORF">B0J15DRAFT_477861</name>
</gene>
<reference evidence="2" key="1">
    <citation type="journal article" date="2021" name="Nat. Commun.">
        <title>Genetic determinants of endophytism in the Arabidopsis root mycobiome.</title>
        <authorList>
            <person name="Mesny F."/>
            <person name="Miyauchi S."/>
            <person name="Thiergart T."/>
            <person name="Pickel B."/>
            <person name="Atanasova L."/>
            <person name="Karlsson M."/>
            <person name="Huettel B."/>
            <person name="Barry K.W."/>
            <person name="Haridas S."/>
            <person name="Chen C."/>
            <person name="Bauer D."/>
            <person name="Andreopoulos W."/>
            <person name="Pangilinan J."/>
            <person name="LaButti K."/>
            <person name="Riley R."/>
            <person name="Lipzen A."/>
            <person name="Clum A."/>
            <person name="Drula E."/>
            <person name="Henrissat B."/>
            <person name="Kohler A."/>
            <person name="Grigoriev I.V."/>
            <person name="Martin F.M."/>
            <person name="Hacquard S."/>
        </authorList>
    </citation>
    <scope>NUCLEOTIDE SEQUENCE</scope>
    <source>
        <strain evidence="2">FSSC 5 MPI-SDFR-AT-0091</strain>
    </source>
</reference>
<accession>A0A9P9L4A5</accession>
<protein>
    <submittedName>
        <fullName evidence="2">Uncharacterized protein</fullName>
    </submittedName>
</protein>
<keyword evidence="1" id="KW-0812">Transmembrane</keyword>
<dbReference type="Proteomes" id="UP000736672">
    <property type="component" value="Unassembled WGS sequence"/>
</dbReference>
<dbReference type="AlphaFoldDB" id="A0A9P9L4A5"/>
<proteinExistence type="predicted"/>
<organism evidence="2 3">
    <name type="scientific">Fusarium solani</name>
    <name type="common">Filamentous fungus</name>
    <dbReference type="NCBI Taxonomy" id="169388"/>
    <lineage>
        <taxon>Eukaryota</taxon>
        <taxon>Fungi</taxon>
        <taxon>Dikarya</taxon>
        <taxon>Ascomycota</taxon>
        <taxon>Pezizomycotina</taxon>
        <taxon>Sordariomycetes</taxon>
        <taxon>Hypocreomycetidae</taxon>
        <taxon>Hypocreales</taxon>
        <taxon>Nectriaceae</taxon>
        <taxon>Fusarium</taxon>
        <taxon>Fusarium solani species complex</taxon>
    </lineage>
</organism>
<feature type="transmembrane region" description="Helical" evidence="1">
    <location>
        <begin position="37"/>
        <end position="55"/>
    </location>
</feature>
<keyword evidence="1" id="KW-0472">Membrane</keyword>
<evidence type="ECO:0000313" key="3">
    <source>
        <dbReference type="Proteomes" id="UP000736672"/>
    </source>
</evidence>
<keyword evidence="1" id="KW-1133">Transmembrane helix</keyword>
<name>A0A9P9L4A5_FUSSL</name>
<dbReference type="EMBL" id="JAGTJS010000002">
    <property type="protein sequence ID" value="KAH7273716.1"/>
    <property type="molecule type" value="Genomic_DNA"/>
</dbReference>
<evidence type="ECO:0000313" key="2">
    <source>
        <dbReference type="EMBL" id="KAH7273716.1"/>
    </source>
</evidence>
<sequence length="66" mass="7183">MDEIAILGYTMVIMTQSIMTIARISVSDAVNSDGREVGMVGAELLAVMIILTIRSNDLRHSLKLTC</sequence>
<feature type="transmembrane region" description="Helical" evidence="1">
    <location>
        <begin position="6"/>
        <end position="25"/>
    </location>
</feature>